<comment type="similarity">
    <text evidence="1">Belongs to the VgrG protein family.</text>
</comment>
<dbReference type="Proteomes" id="UP000328092">
    <property type="component" value="Unassembled WGS sequence"/>
</dbReference>
<dbReference type="Gene3D" id="4.10.220.110">
    <property type="match status" value="1"/>
</dbReference>
<dbReference type="SUPFAM" id="SSF69279">
    <property type="entry name" value="Phage tail proteins"/>
    <property type="match status" value="2"/>
</dbReference>
<name>A0A508TPV5_9BRAD</name>
<sequence>MAPLTQTDVVAELTTPLGKDKLVLTQFTGVEGLGELFEFQIDALSEQGDINFDAALGKSCTIKLKAYKGKFRFFDGILTRAQWVGKTDDFFHYRLVLRPWFYLLGYKADCRIFLDKKVKDIIEEVFTKGGFPDFEFRLTADYDKIPYCVQYRESDLAFCSRLMELYGIYYFFEHREGKHTMVMADARSSHRKNPDVPTLPYLPLQGTELHLDQLLGAWVSERRFRTGKIEFNDYDPTKPSKKLRAPNEGSERYQHSKLEVYDYPGKYDELSKGNKFSKFRLEAEQSFDHRRYVDGDAASLFPGTLFTVERHPIASENREFLAVRCSHRYGTQHYRTGFGGGAPEEQVYYGNYELQPSDRPFRMLPVTPKPVICGIQTAKVVGKKGEESEEISTDEDAHIWVQFFWDREPQKSCPIRVAHAWSGKKWGTQFIPRVGMEVVVEFLEGDPDRPLVTGCVYNGDNKVPYNLPGKKTQSGTKSESSKGDHGYNEFMFEDKKGGEFIRMHAQADHLVTINANQTGTVGVVKLDSPALGGDQTWTVGGNRSWTIQKGNDTVELLLGNQTITLDIGQQTVDAMMGINLTVCFGMSSIQITPASISMLSPVININGEAAVNIMAPAVNIGATLNTPLLVAGAAVVSGIPL</sequence>
<keyword evidence="6" id="KW-1185">Reference proteome</keyword>
<dbReference type="Pfam" id="PF22178">
    <property type="entry name" value="Gp5_trimer_C"/>
    <property type="match status" value="1"/>
</dbReference>
<dbReference type="InterPro" id="IPR017847">
    <property type="entry name" value="T6SS_RhsGE_Vgr_subset"/>
</dbReference>
<feature type="domain" description="Gp5/Type VI secretion system Vgr C-terminal trimerisation" evidence="4">
    <location>
        <begin position="474"/>
        <end position="562"/>
    </location>
</feature>
<evidence type="ECO:0000256" key="2">
    <source>
        <dbReference type="SAM" id="MobiDB-lite"/>
    </source>
</evidence>
<protein>
    <submittedName>
        <fullName evidence="5">Actin cross-linking toxin VgrG1</fullName>
        <ecNumber evidence="5">6.3.2.-</ecNumber>
    </submittedName>
</protein>
<evidence type="ECO:0000313" key="6">
    <source>
        <dbReference type="Proteomes" id="UP000328092"/>
    </source>
</evidence>
<gene>
    <name evidence="5" type="primary">vgrG1</name>
    <name evidence="5" type="ORF">CI1B_63750</name>
</gene>
<dbReference type="EC" id="6.3.2.-" evidence="5"/>
<dbReference type="NCBIfam" id="TIGR03361">
    <property type="entry name" value="VI_Rhs_Vgr"/>
    <property type="match status" value="1"/>
</dbReference>
<dbReference type="InterPro" id="IPR054030">
    <property type="entry name" value="Gp5_Vgr_C"/>
</dbReference>
<dbReference type="InterPro" id="IPR006531">
    <property type="entry name" value="Gp5/Vgr_OB"/>
</dbReference>
<dbReference type="SUPFAM" id="SSF69255">
    <property type="entry name" value="gp5 N-terminal domain-like"/>
    <property type="match status" value="1"/>
</dbReference>
<dbReference type="Gene3D" id="2.30.110.50">
    <property type="match status" value="1"/>
</dbReference>
<dbReference type="AlphaFoldDB" id="A0A508TPV5"/>
<dbReference type="EMBL" id="CAADFC020000028">
    <property type="protein sequence ID" value="VIO76370.1"/>
    <property type="molecule type" value="Genomic_DNA"/>
</dbReference>
<proteinExistence type="inferred from homology"/>
<evidence type="ECO:0000256" key="1">
    <source>
        <dbReference type="ARBA" id="ARBA00005558"/>
    </source>
</evidence>
<keyword evidence="5" id="KW-0436">Ligase</keyword>
<dbReference type="Gene3D" id="2.40.50.230">
    <property type="entry name" value="Gp5 N-terminal domain"/>
    <property type="match status" value="1"/>
</dbReference>
<dbReference type="SUPFAM" id="SSF69349">
    <property type="entry name" value="Phage fibre proteins"/>
    <property type="match status" value="1"/>
</dbReference>
<comment type="caution">
    <text evidence="5">The sequence shown here is derived from an EMBL/GenBank/DDBJ whole genome shotgun (WGS) entry which is preliminary data.</text>
</comment>
<dbReference type="InterPro" id="IPR037026">
    <property type="entry name" value="Vgr_OB-fold_dom_sf"/>
</dbReference>
<dbReference type="GO" id="GO:0016874">
    <property type="term" value="F:ligase activity"/>
    <property type="evidence" value="ECO:0007669"/>
    <property type="project" value="UniProtKB-KW"/>
</dbReference>
<dbReference type="Pfam" id="PF04717">
    <property type="entry name" value="Phage_base_V"/>
    <property type="match status" value="1"/>
</dbReference>
<dbReference type="Pfam" id="PF05954">
    <property type="entry name" value="Phage_GPD"/>
    <property type="match status" value="1"/>
</dbReference>
<feature type="domain" description="Gp5/Type VI secretion system Vgr protein OB-fold" evidence="3">
    <location>
        <begin position="399"/>
        <end position="457"/>
    </location>
</feature>
<dbReference type="RefSeq" id="WP_139863075.1">
    <property type="nucleotide sequence ID" value="NZ_CAADFC020000028.1"/>
</dbReference>
<evidence type="ECO:0000259" key="3">
    <source>
        <dbReference type="Pfam" id="PF04717"/>
    </source>
</evidence>
<dbReference type="OrthoDB" id="9762420at2"/>
<organism evidence="5 6">
    <name type="scientific">Bradyrhizobium ivorense</name>
    <dbReference type="NCBI Taxonomy" id="2511166"/>
    <lineage>
        <taxon>Bacteria</taxon>
        <taxon>Pseudomonadati</taxon>
        <taxon>Pseudomonadota</taxon>
        <taxon>Alphaproteobacteria</taxon>
        <taxon>Hyphomicrobiales</taxon>
        <taxon>Nitrobacteraceae</taxon>
        <taxon>Bradyrhizobium</taxon>
    </lineage>
</organism>
<evidence type="ECO:0000313" key="5">
    <source>
        <dbReference type="EMBL" id="VIO76370.1"/>
    </source>
</evidence>
<dbReference type="NCBIfam" id="TIGR01646">
    <property type="entry name" value="vgr_GE"/>
    <property type="match status" value="1"/>
</dbReference>
<feature type="region of interest" description="Disordered" evidence="2">
    <location>
        <begin position="466"/>
        <end position="487"/>
    </location>
</feature>
<evidence type="ECO:0000259" key="4">
    <source>
        <dbReference type="Pfam" id="PF22178"/>
    </source>
</evidence>
<accession>A0A508TPV5</accession>
<dbReference type="InterPro" id="IPR006533">
    <property type="entry name" value="T6SS_Vgr_RhsGE"/>
</dbReference>
<reference evidence="5" key="1">
    <citation type="submission" date="2019-02" db="EMBL/GenBank/DDBJ databases">
        <authorList>
            <person name="Pothier F.J."/>
        </authorList>
    </citation>
    <scope>NUCLEOTIDE SEQUENCE</scope>
    <source>
        <strain evidence="5">CI-1B</strain>
    </source>
</reference>
<dbReference type="Gene3D" id="3.55.50.10">
    <property type="entry name" value="Baseplate protein-like domains"/>
    <property type="match status" value="1"/>
</dbReference>